<feature type="compositionally biased region" description="Pro residues" evidence="1">
    <location>
        <begin position="8"/>
        <end position="18"/>
    </location>
</feature>
<dbReference type="Pfam" id="PF13391">
    <property type="entry name" value="HNH_2"/>
    <property type="match status" value="1"/>
</dbReference>
<dbReference type="RefSeq" id="XP_062753397.1">
    <property type="nucleotide sequence ID" value="XM_062902322.1"/>
</dbReference>
<dbReference type="GeneID" id="87922227"/>
<evidence type="ECO:0000256" key="1">
    <source>
        <dbReference type="SAM" id="MobiDB-lite"/>
    </source>
</evidence>
<reference evidence="3" key="1">
    <citation type="submission" date="2023-11" db="EMBL/GenBank/DDBJ databases">
        <title>The genome sequences of three competitors of mushroom-forming fungi.</title>
        <authorList>
            <person name="Beijen E."/>
            <person name="Ohm R.A."/>
        </authorList>
    </citation>
    <scope>NUCLEOTIDE SEQUENCE</scope>
    <source>
        <strain evidence="3">CBS 100526</strain>
    </source>
</reference>
<gene>
    <name evidence="3" type="ORF">Triagg1_7572</name>
</gene>
<organism evidence="3 4">
    <name type="scientific">Trichoderma aggressivum f. europaeum</name>
    <dbReference type="NCBI Taxonomy" id="173218"/>
    <lineage>
        <taxon>Eukaryota</taxon>
        <taxon>Fungi</taxon>
        <taxon>Dikarya</taxon>
        <taxon>Ascomycota</taxon>
        <taxon>Pezizomycotina</taxon>
        <taxon>Sordariomycetes</taxon>
        <taxon>Hypocreomycetidae</taxon>
        <taxon>Hypocreales</taxon>
        <taxon>Hypocreaceae</taxon>
        <taxon>Trichoderma</taxon>
    </lineage>
</organism>
<keyword evidence="4" id="KW-1185">Reference proteome</keyword>
<accession>A0AAE1M2M6</accession>
<evidence type="ECO:0000313" key="4">
    <source>
        <dbReference type="Proteomes" id="UP001273209"/>
    </source>
</evidence>
<evidence type="ECO:0000259" key="2">
    <source>
        <dbReference type="Pfam" id="PF13391"/>
    </source>
</evidence>
<protein>
    <recommendedName>
        <fullName evidence="2">HNH nuclease domain-containing protein</fullName>
    </recommendedName>
</protein>
<dbReference type="InterPro" id="IPR003615">
    <property type="entry name" value="HNH_nuc"/>
</dbReference>
<feature type="region of interest" description="Disordered" evidence="1">
    <location>
        <begin position="1"/>
        <end position="41"/>
    </location>
</feature>
<comment type="caution">
    <text evidence="3">The sequence shown here is derived from an EMBL/GenBank/DDBJ whole genome shotgun (WGS) entry which is preliminary data.</text>
</comment>
<proteinExistence type="predicted"/>
<sequence length="473" mass="53984">MEASPEPATTPAPPPPPRSTLTPGSGVSPHTRGSPNVAPPELVAVRVAFRKARRLSMQLQREYTSLKHKVEPDLEPDQQKPEPDLVATLELANLGIEKALRKKKTIQLERQVFELEEALGLILHEEAKRRSQSNNQRHFSNGEDLWRYRKKANLTGTGVVRALDPRPNTFSEGVLSLYADHDGLTKRKSRPNNWRRDVVLYYDGLAKDDAESAAAPKPQDDVEPRVKGNRKKKGRTSSLPPTKDVWCHISAMYHSTKHITAAHIVPFFLDVGSLGELLFGNRAESLSKAGNSLLLHDKLEGWFDKYLMVIVPVDAKEVPITRWRSDIIDKSTLKEIFHAPLKGADIHRKELTFLNEKRPVSRFLYFHFIMSLIRVRHEKCYGWEITWAEYYDQRPFPSPGNYMRQSMLMALATHFETADIQVIDSWISDHGFETPLKMTDEEIEEAARRVHKAVEDVVRSAEQQERSKIEDRG</sequence>
<evidence type="ECO:0000313" key="3">
    <source>
        <dbReference type="EMBL" id="KAK4067392.1"/>
    </source>
</evidence>
<dbReference type="Proteomes" id="UP001273209">
    <property type="component" value="Unassembled WGS sequence"/>
</dbReference>
<feature type="region of interest" description="Disordered" evidence="1">
    <location>
        <begin position="210"/>
        <end position="240"/>
    </location>
</feature>
<dbReference type="EMBL" id="JAWRVG010000034">
    <property type="protein sequence ID" value="KAK4067392.1"/>
    <property type="molecule type" value="Genomic_DNA"/>
</dbReference>
<feature type="domain" description="HNH nuclease" evidence="2">
    <location>
        <begin position="247"/>
        <end position="311"/>
    </location>
</feature>
<name>A0AAE1M2M6_9HYPO</name>
<dbReference type="AlphaFoldDB" id="A0AAE1M2M6"/>